<dbReference type="InterPro" id="IPR003790">
    <property type="entry name" value="GHL10"/>
</dbReference>
<dbReference type="InterPro" id="IPR013783">
    <property type="entry name" value="Ig-like_fold"/>
</dbReference>
<sequence length="497" mass="58319">MMKKNFICFTFLLFLQHLFAQNVSPKREFRATWIATVANIDWPTNKFANPEDQKNELRAMLDSLQQAGMNAIFFQVRTECDALYDSQIEPWSYWLTGKQGKAPEPYYDPLSFAVKETHKRGMELHAWFNPYRAVKDIGAYEQSENHVSVQHKDWLIRSGNYEMLDPGLPEVREHIKSVMNDVLTRYDIDGIHFDDYFYPYTPITNEDSLTFVNYNRGFTNIDDWRRDNINLLMAEIYEIVKASKPRVKFGISPFGIVLNKYAGTNGFNSYNILYCDPLNWLDNKIVDYITPQIYWEIGHPKADYAKLLPWWATVTNGRHLYIGLYSSKIASPKYKGKRSELGDQIRLNRKTKNVSGSVFFSAKSISRNWSGLADSMKLDWYKYLSIPPAMLWLDSISSLPVENLRRIETDFGILLFWNLPDAAEDNEFPYYYLVYRFEDKNKIDLNDPSKIVAKIINKNTSYFELDELKNRKTYYYVVTSVDRLHNESEPLILEIKH</sequence>
<dbReference type="SUPFAM" id="SSF49265">
    <property type="entry name" value="Fibronectin type III"/>
    <property type="match status" value="1"/>
</dbReference>
<dbReference type="AlphaFoldDB" id="A0A3B1CTL4"/>
<organism evidence="3">
    <name type="scientific">hydrothermal vent metagenome</name>
    <dbReference type="NCBI Taxonomy" id="652676"/>
    <lineage>
        <taxon>unclassified sequences</taxon>
        <taxon>metagenomes</taxon>
        <taxon>ecological metagenomes</taxon>
    </lineage>
</organism>
<protein>
    <submittedName>
        <fullName evidence="3">COG1649 predicted glycoside hydrolase</fullName>
    </submittedName>
</protein>
<reference evidence="3" key="1">
    <citation type="submission" date="2018-06" db="EMBL/GenBank/DDBJ databases">
        <authorList>
            <person name="Zhirakovskaya E."/>
        </authorList>
    </citation>
    <scope>NUCLEOTIDE SEQUENCE</scope>
</reference>
<dbReference type="GO" id="GO:0016787">
    <property type="term" value="F:hydrolase activity"/>
    <property type="evidence" value="ECO:0007669"/>
    <property type="project" value="UniProtKB-KW"/>
</dbReference>
<feature type="domain" description="Glycosyl hydrolase-like 10" evidence="2">
    <location>
        <begin position="28"/>
        <end position="333"/>
    </location>
</feature>
<name>A0A3B1CTL4_9ZZZZ</name>
<dbReference type="Gene3D" id="2.60.40.10">
    <property type="entry name" value="Immunoglobulins"/>
    <property type="match status" value="1"/>
</dbReference>
<dbReference type="PANTHER" id="PTHR43405:SF1">
    <property type="entry name" value="GLYCOSYL HYDROLASE DIGH"/>
    <property type="match status" value="1"/>
</dbReference>
<proteinExistence type="predicted"/>
<evidence type="ECO:0000256" key="1">
    <source>
        <dbReference type="ARBA" id="ARBA00022729"/>
    </source>
</evidence>
<evidence type="ECO:0000313" key="3">
    <source>
        <dbReference type="EMBL" id="VAX25990.1"/>
    </source>
</evidence>
<keyword evidence="1" id="KW-0732">Signal</keyword>
<dbReference type="Pfam" id="PF02638">
    <property type="entry name" value="GHL10"/>
    <property type="match status" value="1"/>
</dbReference>
<dbReference type="PANTHER" id="PTHR43405">
    <property type="entry name" value="GLYCOSYL HYDROLASE DIGH"/>
    <property type="match status" value="1"/>
</dbReference>
<dbReference type="EMBL" id="UOGD01000317">
    <property type="protein sequence ID" value="VAX25990.1"/>
    <property type="molecule type" value="Genomic_DNA"/>
</dbReference>
<dbReference type="Gene3D" id="3.20.20.80">
    <property type="entry name" value="Glycosidases"/>
    <property type="match status" value="1"/>
</dbReference>
<gene>
    <name evidence="3" type="ORF">MNBD_IGNAVI01-669</name>
</gene>
<dbReference type="InterPro" id="IPR052177">
    <property type="entry name" value="Divisome_Glycosyl_Hydrolase"/>
</dbReference>
<dbReference type="InterPro" id="IPR036116">
    <property type="entry name" value="FN3_sf"/>
</dbReference>
<keyword evidence="3" id="KW-0378">Hydrolase</keyword>
<evidence type="ECO:0000259" key="2">
    <source>
        <dbReference type="Pfam" id="PF02638"/>
    </source>
</evidence>
<accession>A0A3B1CTL4</accession>
<dbReference type="SUPFAM" id="SSF51445">
    <property type="entry name" value="(Trans)glycosidases"/>
    <property type="match status" value="1"/>
</dbReference>
<dbReference type="InterPro" id="IPR017853">
    <property type="entry name" value="GH"/>
</dbReference>